<keyword evidence="7" id="KW-1185">Reference proteome</keyword>
<reference evidence="6" key="1">
    <citation type="journal article" date="2023" name="Mol. Phylogenet. Evol.">
        <title>Genome-scale phylogeny and comparative genomics of the fungal order Sordariales.</title>
        <authorList>
            <person name="Hensen N."/>
            <person name="Bonometti L."/>
            <person name="Westerberg I."/>
            <person name="Brannstrom I.O."/>
            <person name="Guillou S."/>
            <person name="Cros-Aarteil S."/>
            <person name="Calhoun S."/>
            <person name="Haridas S."/>
            <person name="Kuo A."/>
            <person name="Mondo S."/>
            <person name="Pangilinan J."/>
            <person name="Riley R."/>
            <person name="LaButti K."/>
            <person name="Andreopoulos B."/>
            <person name="Lipzen A."/>
            <person name="Chen C."/>
            <person name="Yan M."/>
            <person name="Daum C."/>
            <person name="Ng V."/>
            <person name="Clum A."/>
            <person name="Steindorff A."/>
            <person name="Ohm R.A."/>
            <person name="Martin F."/>
            <person name="Silar P."/>
            <person name="Natvig D.O."/>
            <person name="Lalanne C."/>
            <person name="Gautier V."/>
            <person name="Ament-Velasquez S.L."/>
            <person name="Kruys A."/>
            <person name="Hutchinson M.I."/>
            <person name="Powell A.J."/>
            <person name="Barry K."/>
            <person name="Miller A.N."/>
            <person name="Grigoriev I.V."/>
            <person name="Debuchy R."/>
            <person name="Gladieux P."/>
            <person name="Hiltunen Thoren M."/>
            <person name="Johannesson H."/>
        </authorList>
    </citation>
    <scope>NUCLEOTIDE SEQUENCE</scope>
    <source>
        <strain evidence="6">CBS 315.58</strain>
    </source>
</reference>
<dbReference type="AlphaFoldDB" id="A0AAN7AXX3"/>
<evidence type="ECO:0000256" key="3">
    <source>
        <dbReference type="SAM" id="SignalP"/>
    </source>
</evidence>
<evidence type="ECO:0000313" key="6">
    <source>
        <dbReference type="EMBL" id="KAK4203019.1"/>
    </source>
</evidence>
<dbReference type="InterPro" id="IPR036779">
    <property type="entry name" value="LysM_dom_sf"/>
</dbReference>
<accession>A0AAN7AXX3</accession>
<evidence type="ECO:0000256" key="1">
    <source>
        <dbReference type="ARBA" id="ARBA00022669"/>
    </source>
</evidence>
<comment type="caution">
    <text evidence="2">Lacks conserved residue(s) required for the propagation of feature annotation.</text>
</comment>
<reference evidence="6" key="2">
    <citation type="submission" date="2023-05" db="EMBL/GenBank/DDBJ databases">
        <authorList>
            <consortium name="Lawrence Berkeley National Laboratory"/>
            <person name="Steindorff A."/>
            <person name="Hensen N."/>
            <person name="Bonometti L."/>
            <person name="Westerberg I."/>
            <person name="Brannstrom I.O."/>
            <person name="Guillou S."/>
            <person name="Cros-Aarteil S."/>
            <person name="Calhoun S."/>
            <person name="Haridas S."/>
            <person name="Kuo A."/>
            <person name="Mondo S."/>
            <person name="Pangilinan J."/>
            <person name="Riley R."/>
            <person name="Labutti K."/>
            <person name="Andreopoulos B."/>
            <person name="Lipzen A."/>
            <person name="Chen C."/>
            <person name="Yanf M."/>
            <person name="Daum C."/>
            <person name="Ng V."/>
            <person name="Clum A."/>
            <person name="Ohm R."/>
            <person name="Martin F."/>
            <person name="Silar P."/>
            <person name="Natvig D."/>
            <person name="Lalanne C."/>
            <person name="Gautier V."/>
            <person name="Ament-Velasquez S.L."/>
            <person name="Kruys A."/>
            <person name="Hutchinson M.I."/>
            <person name="Powell A.J."/>
            <person name="Barry K."/>
            <person name="Miller A.N."/>
            <person name="Grigoriev I.V."/>
            <person name="Debuchy R."/>
            <person name="Gladieux P."/>
            <person name="Thoren M.H."/>
            <person name="Johannesson H."/>
        </authorList>
    </citation>
    <scope>NUCLEOTIDE SEQUENCE</scope>
    <source>
        <strain evidence="6">CBS 315.58</strain>
    </source>
</reference>
<feature type="disulfide bond" evidence="2">
    <location>
        <begin position="212"/>
        <end position="226"/>
    </location>
</feature>
<keyword evidence="3" id="KW-0732">Signal</keyword>
<feature type="signal peptide" evidence="3">
    <location>
        <begin position="1"/>
        <end position="24"/>
    </location>
</feature>
<protein>
    <submittedName>
        <fullName evidence="6">Uncharacterized protein</fullName>
    </submittedName>
</protein>
<feature type="chain" id="PRO_5043030550" evidence="3">
    <location>
        <begin position="25"/>
        <end position="243"/>
    </location>
</feature>
<dbReference type="PROSITE" id="PS51782">
    <property type="entry name" value="LYSM"/>
    <property type="match status" value="1"/>
</dbReference>
<dbReference type="GO" id="GO:0008061">
    <property type="term" value="F:chitin binding"/>
    <property type="evidence" value="ECO:0007669"/>
    <property type="project" value="UniProtKB-UniRule"/>
</dbReference>
<name>A0AAN7AXX3_9PEZI</name>
<evidence type="ECO:0000259" key="4">
    <source>
        <dbReference type="PROSITE" id="PS50941"/>
    </source>
</evidence>
<organism evidence="6 7">
    <name type="scientific">Triangularia verruculosa</name>
    <dbReference type="NCBI Taxonomy" id="2587418"/>
    <lineage>
        <taxon>Eukaryota</taxon>
        <taxon>Fungi</taxon>
        <taxon>Dikarya</taxon>
        <taxon>Ascomycota</taxon>
        <taxon>Pezizomycotina</taxon>
        <taxon>Sordariomycetes</taxon>
        <taxon>Sordariomycetidae</taxon>
        <taxon>Sordariales</taxon>
        <taxon>Podosporaceae</taxon>
        <taxon>Triangularia</taxon>
    </lineage>
</organism>
<evidence type="ECO:0000256" key="2">
    <source>
        <dbReference type="PROSITE-ProRule" id="PRU00261"/>
    </source>
</evidence>
<feature type="domain" description="LysM" evidence="5">
    <location>
        <begin position="82"/>
        <end position="128"/>
    </location>
</feature>
<dbReference type="InterPro" id="IPR018392">
    <property type="entry name" value="LysM"/>
</dbReference>
<feature type="domain" description="Chitin-binding type-1" evidence="4">
    <location>
        <begin position="193"/>
        <end position="238"/>
    </location>
</feature>
<keyword evidence="2" id="KW-1015">Disulfide bond</keyword>
<dbReference type="Gene3D" id="3.30.60.10">
    <property type="entry name" value="Endochitinase-like"/>
    <property type="match status" value="1"/>
</dbReference>
<sequence>MKVLRAQSALAFGGLLSVFSSVRAADECVPWTWTWNLRRAAAATPTVAELGATPMPEPTVVPYARKDAEPQPGEVNCRNWGQTYDNVGYWSCSQLATEFGITIEKFWELNPELAPDCEGVQPNTEYCVAGFIEPVRAVDGRCGPDYKNATCIGTEFGQCCNSETWKCGDTEHDCSLGVCYEGQCPGHKIYTTDGNCGYKFNFSQCAGKWGPCCNLEGRCGTGLDFCGEGKCQSGNCTEWNTPA</sequence>
<dbReference type="EMBL" id="MU863892">
    <property type="protein sequence ID" value="KAK4203019.1"/>
    <property type="molecule type" value="Genomic_DNA"/>
</dbReference>
<keyword evidence="1 2" id="KW-0147">Chitin-binding</keyword>
<dbReference type="PROSITE" id="PS50941">
    <property type="entry name" value="CHIT_BIND_I_2"/>
    <property type="match status" value="1"/>
</dbReference>
<proteinExistence type="predicted"/>
<dbReference type="Gene3D" id="3.10.350.10">
    <property type="entry name" value="LysM domain"/>
    <property type="match status" value="1"/>
</dbReference>
<gene>
    <name evidence="6" type="ORF">QBC40DRAFT_262788</name>
</gene>
<evidence type="ECO:0000313" key="7">
    <source>
        <dbReference type="Proteomes" id="UP001303160"/>
    </source>
</evidence>
<evidence type="ECO:0000259" key="5">
    <source>
        <dbReference type="PROSITE" id="PS51782"/>
    </source>
</evidence>
<dbReference type="InterPro" id="IPR001002">
    <property type="entry name" value="Chitin-bd_1"/>
</dbReference>
<dbReference type="Proteomes" id="UP001303160">
    <property type="component" value="Unassembled WGS sequence"/>
</dbReference>
<comment type="caution">
    <text evidence="6">The sequence shown here is derived from an EMBL/GenBank/DDBJ whole genome shotgun (WGS) entry which is preliminary data.</text>
</comment>
<dbReference type="InterPro" id="IPR036861">
    <property type="entry name" value="Endochitinase-like_sf"/>
</dbReference>